<evidence type="ECO:0000313" key="7">
    <source>
        <dbReference type="EMBL" id="RDB70368.1"/>
    </source>
</evidence>
<dbReference type="InterPro" id="IPR007016">
    <property type="entry name" value="O-antigen_ligase-rel_domated"/>
</dbReference>
<protein>
    <recommendedName>
        <fullName evidence="6">O-antigen ligase-related domain-containing protein</fullName>
    </recommendedName>
</protein>
<evidence type="ECO:0000259" key="6">
    <source>
        <dbReference type="Pfam" id="PF04932"/>
    </source>
</evidence>
<feature type="transmembrane region" description="Helical" evidence="5">
    <location>
        <begin position="87"/>
        <end position="104"/>
    </location>
</feature>
<accession>A0A3N0J083</accession>
<dbReference type="OrthoDB" id="4577352at2"/>
<feature type="transmembrane region" description="Helical" evidence="5">
    <location>
        <begin position="337"/>
        <end position="356"/>
    </location>
</feature>
<feature type="transmembrane region" description="Helical" evidence="5">
    <location>
        <begin position="58"/>
        <end position="75"/>
    </location>
</feature>
<evidence type="ECO:0000256" key="2">
    <source>
        <dbReference type="ARBA" id="ARBA00022692"/>
    </source>
</evidence>
<feature type="transmembrane region" description="Helical" evidence="5">
    <location>
        <begin position="402"/>
        <end position="418"/>
    </location>
</feature>
<feature type="transmembrane region" description="Helical" evidence="5">
    <location>
        <begin position="377"/>
        <end position="396"/>
    </location>
</feature>
<dbReference type="RefSeq" id="WP_114545397.1">
    <property type="nucleotide sequence ID" value="NZ_PPTT01000005.1"/>
</dbReference>
<keyword evidence="9" id="KW-1185">Reference proteome</keyword>
<feature type="transmembrane region" description="Helical" evidence="5">
    <location>
        <begin position="168"/>
        <end position="186"/>
    </location>
</feature>
<dbReference type="EMBL" id="PPTT01000005">
    <property type="protein sequence ID" value="RDB70368.1"/>
    <property type="molecule type" value="Genomic_DNA"/>
</dbReference>
<keyword evidence="3 5" id="KW-1133">Transmembrane helix</keyword>
<reference evidence="8" key="3">
    <citation type="journal article" date="2019" name="Microbiol. Resour. Announc.">
        <title>Draft Genome Sequences of Type Strains of Gordonibacter faecihominis, Paraeggerthella hongkongensis, Parvibacter caecicola,Slackia equolifaciens, Slackia faecicanis, and Slackia isoflavoniconvertens.</title>
        <authorList>
            <person name="Danylec N."/>
            <person name="Stoll D.A."/>
            <person name="Dotsch A."/>
            <person name="Huch M."/>
        </authorList>
    </citation>
    <scope>NUCLEOTIDE SEQUENCE</scope>
    <source>
        <strain evidence="8">DSM 16107</strain>
    </source>
</reference>
<dbReference type="AlphaFoldDB" id="A0A3N0J083"/>
<evidence type="ECO:0000256" key="3">
    <source>
        <dbReference type="ARBA" id="ARBA00022989"/>
    </source>
</evidence>
<evidence type="ECO:0000313" key="9">
    <source>
        <dbReference type="Proteomes" id="UP000253817"/>
    </source>
</evidence>
<dbReference type="PANTHER" id="PTHR37422">
    <property type="entry name" value="TEICHURONIC ACID BIOSYNTHESIS PROTEIN TUAE"/>
    <property type="match status" value="1"/>
</dbReference>
<keyword evidence="4 5" id="KW-0472">Membrane</keyword>
<evidence type="ECO:0000313" key="10">
    <source>
        <dbReference type="Proteomes" id="UP000270112"/>
    </source>
</evidence>
<dbReference type="PANTHER" id="PTHR37422:SF13">
    <property type="entry name" value="LIPOPOLYSACCHARIDE BIOSYNTHESIS PROTEIN PA4999-RELATED"/>
    <property type="match status" value="1"/>
</dbReference>
<evidence type="ECO:0000256" key="4">
    <source>
        <dbReference type="ARBA" id="ARBA00023136"/>
    </source>
</evidence>
<reference evidence="7 9" key="1">
    <citation type="journal article" date="2018" name="Elife">
        <title>Discovery and characterization of a prevalent human gut bacterial enzyme sufficient for the inactivation of a family of plant toxins.</title>
        <authorList>
            <person name="Koppel N."/>
            <person name="Bisanz J.E."/>
            <person name="Pandelia M.E."/>
            <person name="Turnbaugh P.J."/>
            <person name="Balskus E.P."/>
        </authorList>
    </citation>
    <scope>NUCLEOTIDE SEQUENCE [LARGE SCALE GENOMIC DNA]</scope>
    <source>
        <strain evidence="7 9">DSM 16107</strain>
    </source>
</reference>
<reference evidence="10" key="2">
    <citation type="submission" date="2018-05" db="EMBL/GenBank/DDBJ databases">
        <title>Genome Sequencing of selected type strains of the family Eggerthellaceae.</title>
        <authorList>
            <person name="Danylec N."/>
            <person name="Stoll D.A."/>
            <person name="Doetsch A."/>
            <person name="Huch M."/>
        </authorList>
    </citation>
    <scope>NUCLEOTIDE SEQUENCE [LARGE SCALE GENOMIC DNA]</scope>
    <source>
        <strain evidence="10">DSM 16107</strain>
    </source>
</reference>
<keyword evidence="2 5" id="KW-0812">Transmembrane</keyword>
<feature type="transmembrane region" description="Helical" evidence="5">
    <location>
        <begin position="193"/>
        <end position="209"/>
    </location>
</feature>
<evidence type="ECO:0000313" key="8">
    <source>
        <dbReference type="EMBL" id="RNM42406.1"/>
    </source>
</evidence>
<dbReference type="Proteomes" id="UP000270112">
    <property type="component" value="Unassembled WGS sequence"/>
</dbReference>
<comment type="subcellular location">
    <subcellularLocation>
        <location evidence="1">Membrane</location>
        <topology evidence="1">Multi-pass membrane protein</topology>
    </subcellularLocation>
</comment>
<proteinExistence type="predicted"/>
<gene>
    <name evidence="7" type="ORF">C1876_03790</name>
    <name evidence="8" type="ORF">DMP09_05105</name>
</gene>
<name>A0A3N0J083_9ACTN</name>
<dbReference type="GO" id="GO:0016020">
    <property type="term" value="C:membrane"/>
    <property type="evidence" value="ECO:0007669"/>
    <property type="project" value="UniProtKB-SubCell"/>
</dbReference>
<dbReference type="InterPro" id="IPR051533">
    <property type="entry name" value="WaaL-like"/>
</dbReference>
<feature type="domain" description="O-antigen ligase-related" evidence="6">
    <location>
        <begin position="197"/>
        <end position="344"/>
    </location>
</feature>
<organism evidence="8 10">
    <name type="scientific">Eggerthella sinensis</name>
    <dbReference type="NCBI Taxonomy" id="242230"/>
    <lineage>
        <taxon>Bacteria</taxon>
        <taxon>Bacillati</taxon>
        <taxon>Actinomycetota</taxon>
        <taxon>Coriobacteriia</taxon>
        <taxon>Eggerthellales</taxon>
        <taxon>Eggerthellaceae</taxon>
        <taxon>Eggerthella</taxon>
    </lineage>
</organism>
<dbReference type="EMBL" id="QICC01000013">
    <property type="protein sequence ID" value="RNM42406.1"/>
    <property type="molecule type" value="Genomic_DNA"/>
</dbReference>
<sequence>MTTETQRDAPVTLALVLLLAPPFFCQTLLKSTAVQCLSICLAVACLTFRVARGRCRLSIPKPLIAFIGFFALAVLNKNVDIVAGNGLAWFALFGMSLVAVVLLVSLPHAGWIRTALVLIAVFSAFHALVTIATWMVPDLYDRFIYPQFFSDRLTITGRGYRSGFTAHYSTNGIYLALGALASYALAMEHKKKAPYLALLVLILFALLLTAKRAHLAFGIASIAVSFVAMRGTGGIGKLAVVGAVGVLALFAASFIAPDVLFVFDRFSDAMEDDTMNGRTPFYELCMTMWGDDLLLGNGWGSYTQAFNASLLSWSFLARGFETMNAHNVYLQVLAEEGVVGLGLLVAAAVGLFAASMKLAKDREAFRDHASDASIEGALAGSLAIQAFFIMYCLTGNPLYDMQVYIPYLVACSMSLWVYRRRRSEHAGRSESC</sequence>
<feature type="transmembrane region" description="Helical" evidence="5">
    <location>
        <begin position="116"/>
        <end position="136"/>
    </location>
</feature>
<comment type="caution">
    <text evidence="8">The sequence shown here is derived from an EMBL/GenBank/DDBJ whole genome shotgun (WGS) entry which is preliminary data.</text>
</comment>
<feature type="transmembrane region" description="Helical" evidence="5">
    <location>
        <begin position="215"/>
        <end position="231"/>
    </location>
</feature>
<dbReference type="Pfam" id="PF04932">
    <property type="entry name" value="Wzy_C"/>
    <property type="match status" value="1"/>
</dbReference>
<evidence type="ECO:0000256" key="1">
    <source>
        <dbReference type="ARBA" id="ARBA00004141"/>
    </source>
</evidence>
<evidence type="ECO:0000256" key="5">
    <source>
        <dbReference type="SAM" id="Phobius"/>
    </source>
</evidence>
<dbReference type="Proteomes" id="UP000253817">
    <property type="component" value="Unassembled WGS sequence"/>
</dbReference>
<feature type="transmembrane region" description="Helical" evidence="5">
    <location>
        <begin position="238"/>
        <end position="263"/>
    </location>
</feature>